<evidence type="ECO:0000256" key="9">
    <source>
        <dbReference type="ARBA" id="ARBA00022691"/>
    </source>
</evidence>
<comment type="catalytic activity">
    <reaction evidence="11 12">
        <text>uridine(1498) in 16S rRNA + S-adenosyl-L-methionine = N(3)-methyluridine(1498) in 16S rRNA + S-adenosyl-L-homocysteine + H(+)</text>
        <dbReference type="Rhea" id="RHEA:42920"/>
        <dbReference type="Rhea" id="RHEA-COMP:10283"/>
        <dbReference type="Rhea" id="RHEA-COMP:10284"/>
        <dbReference type="ChEBI" id="CHEBI:15378"/>
        <dbReference type="ChEBI" id="CHEBI:57856"/>
        <dbReference type="ChEBI" id="CHEBI:59789"/>
        <dbReference type="ChEBI" id="CHEBI:65315"/>
        <dbReference type="ChEBI" id="CHEBI:74502"/>
        <dbReference type="EC" id="2.1.1.193"/>
    </reaction>
</comment>
<feature type="domain" description="Ribosomal RNA small subunit methyltransferase E PUA-like" evidence="14">
    <location>
        <begin position="23"/>
        <end position="60"/>
    </location>
</feature>
<protein>
    <recommendedName>
        <fullName evidence="4 12">Ribosomal RNA small subunit methyltransferase E</fullName>
        <ecNumber evidence="3 12">2.1.1.193</ecNumber>
    </recommendedName>
</protein>
<dbReference type="Pfam" id="PF20260">
    <property type="entry name" value="PUA_4"/>
    <property type="match status" value="1"/>
</dbReference>
<evidence type="ECO:0000259" key="13">
    <source>
        <dbReference type="Pfam" id="PF04452"/>
    </source>
</evidence>
<dbReference type="Gene3D" id="2.40.240.20">
    <property type="entry name" value="Hypothetical PUA domain-like, domain 1"/>
    <property type="match status" value="1"/>
</dbReference>
<evidence type="ECO:0000256" key="8">
    <source>
        <dbReference type="ARBA" id="ARBA00022679"/>
    </source>
</evidence>
<dbReference type="SUPFAM" id="SSF88697">
    <property type="entry name" value="PUA domain-like"/>
    <property type="match status" value="1"/>
</dbReference>
<keyword evidence="6 12" id="KW-0698">rRNA processing</keyword>
<accession>A0A225MPI1</accession>
<dbReference type="PANTHER" id="PTHR30027:SF3">
    <property type="entry name" value="16S RRNA (URACIL(1498)-N(3))-METHYLTRANSFERASE"/>
    <property type="match status" value="1"/>
</dbReference>
<name>A0A225MPI1_9BURK</name>
<keyword evidence="8 12" id="KW-0808">Transferase</keyword>
<dbReference type="PIRSF" id="PIRSF015601">
    <property type="entry name" value="MTase_slr0722"/>
    <property type="match status" value="1"/>
</dbReference>
<dbReference type="InterPro" id="IPR006700">
    <property type="entry name" value="RsmE"/>
</dbReference>
<dbReference type="EC" id="2.1.1.193" evidence="3 12"/>
<evidence type="ECO:0000256" key="4">
    <source>
        <dbReference type="ARBA" id="ARBA00013673"/>
    </source>
</evidence>
<evidence type="ECO:0000256" key="1">
    <source>
        <dbReference type="ARBA" id="ARBA00004496"/>
    </source>
</evidence>
<keyword evidence="9 12" id="KW-0949">S-adenosyl-L-methionine</keyword>
<dbReference type="InterPro" id="IPR029026">
    <property type="entry name" value="tRNA_m1G_MTases_N"/>
</dbReference>
<dbReference type="Pfam" id="PF04452">
    <property type="entry name" value="Methyltrans_RNA"/>
    <property type="match status" value="1"/>
</dbReference>
<evidence type="ECO:0000256" key="2">
    <source>
        <dbReference type="ARBA" id="ARBA00005528"/>
    </source>
</evidence>
<evidence type="ECO:0000256" key="11">
    <source>
        <dbReference type="ARBA" id="ARBA00047944"/>
    </source>
</evidence>
<dbReference type="SUPFAM" id="SSF75217">
    <property type="entry name" value="alpha/beta knot"/>
    <property type="match status" value="1"/>
</dbReference>
<keyword evidence="7 12" id="KW-0489">Methyltransferase</keyword>
<dbReference type="InterPro" id="IPR046886">
    <property type="entry name" value="RsmE_MTase_dom"/>
</dbReference>
<dbReference type="AlphaFoldDB" id="A0A225MPI1"/>
<proteinExistence type="inferred from homology"/>
<keyword evidence="16" id="KW-1185">Reference proteome</keyword>
<reference evidence="16" key="1">
    <citation type="submission" date="2017-06" db="EMBL/GenBank/DDBJ databases">
        <title>Herbaspirillum phytohormonus sp. nov., isolated from the root nodule of Robinia pseudoacacia in lead-zinc mine.</title>
        <authorList>
            <person name="Fan M."/>
            <person name="Lin Y."/>
        </authorList>
    </citation>
    <scope>NUCLEOTIDE SEQUENCE [LARGE SCALE GENOMIC DNA]</scope>
    <source>
        <strain evidence="16">SC-089</strain>
    </source>
</reference>
<dbReference type="EMBL" id="NJIH01000004">
    <property type="protein sequence ID" value="OWT61840.1"/>
    <property type="molecule type" value="Genomic_DNA"/>
</dbReference>
<comment type="similarity">
    <text evidence="2 12">Belongs to the RNA methyltransferase RsmE family.</text>
</comment>
<evidence type="ECO:0000256" key="5">
    <source>
        <dbReference type="ARBA" id="ARBA00022490"/>
    </source>
</evidence>
<dbReference type="GO" id="GO:0005737">
    <property type="term" value="C:cytoplasm"/>
    <property type="evidence" value="ECO:0007669"/>
    <property type="project" value="UniProtKB-SubCell"/>
</dbReference>
<dbReference type="CDD" id="cd18084">
    <property type="entry name" value="RsmE-like"/>
    <property type="match status" value="1"/>
</dbReference>
<dbReference type="RefSeq" id="WP_088602927.1">
    <property type="nucleotide sequence ID" value="NZ_NJIH01000004.1"/>
</dbReference>
<comment type="caution">
    <text evidence="15">The sequence shown here is derived from an EMBL/GenBank/DDBJ whole genome shotgun (WGS) entry which is preliminary data.</text>
</comment>
<comment type="function">
    <text evidence="10 12">Specifically methylates the N3 position of the uracil ring of uridine 1498 (m3U1498) in 16S rRNA. Acts on the fully assembled 30S ribosomal subunit.</text>
</comment>
<dbReference type="OrthoDB" id="9815641at2"/>
<dbReference type="Proteomes" id="UP000214603">
    <property type="component" value="Unassembled WGS sequence"/>
</dbReference>
<sequence>MATPRFYCPAGLAAGQTIELPQALAHHALRVLRLRDGAAIALFDGRGGEYPATLHATGKGASALLGAHDAREAELAGEITLLQGIAAGDKMDWIIEKAVELGVRRLVPVAARRSVLQLSGARLEKRRQHWERVAQSASEQCGRNRLMQIAAPAGLADCLRGLDESGLALFCHPEAPQSLAQALRPGTRRLALLVGPEGGWAEDELELARGHGLQAVRHGARVLRTETAGLALVAAASALLGWD</sequence>
<gene>
    <name evidence="15" type="ORF">CEY11_08370</name>
</gene>
<evidence type="ECO:0000256" key="7">
    <source>
        <dbReference type="ARBA" id="ARBA00022603"/>
    </source>
</evidence>
<evidence type="ECO:0000256" key="6">
    <source>
        <dbReference type="ARBA" id="ARBA00022552"/>
    </source>
</evidence>
<comment type="subcellular location">
    <subcellularLocation>
        <location evidence="1 12">Cytoplasm</location>
    </subcellularLocation>
</comment>
<keyword evidence="5 12" id="KW-0963">Cytoplasm</keyword>
<dbReference type="NCBIfam" id="TIGR00046">
    <property type="entry name" value="RsmE family RNA methyltransferase"/>
    <property type="match status" value="1"/>
</dbReference>
<dbReference type="GO" id="GO:0070475">
    <property type="term" value="P:rRNA base methylation"/>
    <property type="evidence" value="ECO:0007669"/>
    <property type="project" value="TreeGrafter"/>
</dbReference>
<dbReference type="Gene3D" id="3.40.1280.10">
    <property type="match status" value="1"/>
</dbReference>
<dbReference type="InterPro" id="IPR029028">
    <property type="entry name" value="Alpha/beta_knot_MTases"/>
</dbReference>
<dbReference type="NCBIfam" id="NF008692">
    <property type="entry name" value="PRK11713.1-5"/>
    <property type="match status" value="1"/>
</dbReference>
<dbReference type="InterPro" id="IPR046887">
    <property type="entry name" value="RsmE_PUA-like"/>
</dbReference>
<evidence type="ECO:0000256" key="10">
    <source>
        <dbReference type="ARBA" id="ARBA00025699"/>
    </source>
</evidence>
<evidence type="ECO:0000259" key="14">
    <source>
        <dbReference type="Pfam" id="PF20260"/>
    </source>
</evidence>
<evidence type="ECO:0000256" key="3">
    <source>
        <dbReference type="ARBA" id="ARBA00012328"/>
    </source>
</evidence>
<evidence type="ECO:0000313" key="16">
    <source>
        <dbReference type="Proteomes" id="UP000214603"/>
    </source>
</evidence>
<evidence type="ECO:0000313" key="15">
    <source>
        <dbReference type="EMBL" id="OWT61840.1"/>
    </source>
</evidence>
<evidence type="ECO:0000256" key="12">
    <source>
        <dbReference type="PIRNR" id="PIRNR015601"/>
    </source>
</evidence>
<dbReference type="PANTHER" id="PTHR30027">
    <property type="entry name" value="RIBOSOMAL RNA SMALL SUBUNIT METHYLTRANSFERASE E"/>
    <property type="match status" value="1"/>
</dbReference>
<organism evidence="15 16">
    <name type="scientific">Candidimonas nitroreducens</name>
    <dbReference type="NCBI Taxonomy" id="683354"/>
    <lineage>
        <taxon>Bacteria</taxon>
        <taxon>Pseudomonadati</taxon>
        <taxon>Pseudomonadota</taxon>
        <taxon>Betaproteobacteria</taxon>
        <taxon>Burkholderiales</taxon>
        <taxon>Alcaligenaceae</taxon>
        <taxon>Candidimonas</taxon>
    </lineage>
</organism>
<feature type="domain" description="Ribosomal RNA small subunit methyltransferase E methyltransferase" evidence="13">
    <location>
        <begin position="76"/>
        <end position="236"/>
    </location>
</feature>
<dbReference type="GO" id="GO:0070042">
    <property type="term" value="F:rRNA (uridine-N3-)-methyltransferase activity"/>
    <property type="evidence" value="ECO:0007669"/>
    <property type="project" value="TreeGrafter"/>
</dbReference>
<dbReference type="InterPro" id="IPR015947">
    <property type="entry name" value="PUA-like_sf"/>
</dbReference>